<gene>
    <name evidence="2" type="ORF">Cvel_17834</name>
</gene>
<feature type="chain" id="PRO_5005189514" evidence="1">
    <location>
        <begin position="19"/>
        <end position="241"/>
    </location>
</feature>
<sequence>MHRILLFGVLSPCSLCLATSTSRQDPNSLSNLWDRDYPHILVGTDPALQTSARQYLQEGAPPVSSHDPLLCVREGGLCHKEVKDVFDKYASNEKAKSRAACRVESLSEVDFRDSNIDNEVIEACTQDTGTETVIIRSRITLSDDAVQRRKDIFKEQFAKLEADEDGGGGGSVEDQSEQQMEDVLRTLPVPKTDLLPPPMQYIRRVALQGSKNSLHNRRKLDCKVMGDFAREYLISSFCLDY</sequence>
<evidence type="ECO:0000256" key="1">
    <source>
        <dbReference type="SAM" id="SignalP"/>
    </source>
</evidence>
<dbReference type="AlphaFoldDB" id="A0A0G4FNB9"/>
<dbReference type="EMBL" id="CDMZ01000492">
    <property type="protein sequence ID" value="CEM15510.1"/>
    <property type="molecule type" value="Genomic_DNA"/>
</dbReference>
<accession>A0A0G4FNB9</accession>
<dbReference type="VEuPathDB" id="CryptoDB:Cvel_17834"/>
<reference evidence="2" key="1">
    <citation type="submission" date="2014-11" db="EMBL/GenBank/DDBJ databases">
        <authorList>
            <person name="Otto D Thomas"/>
            <person name="Naeem Raeece"/>
        </authorList>
    </citation>
    <scope>NUCLEOTIDE SEQUENCE</scope>
</reference>
<evidence type="ECO:0000313" key="2">
    <source>
        <dbReference type="EMBL" id="CEM15510.1"/>
    </source>
</evidence>
<protein>
    <submittedName>
        <fullName evidence="2">Uncharacterized protein</fullName>
    </submittedName>
</protein>
<name>A0A0G4FNB9_9ALVE</name>
<proteinExistence type="predicted"/>
<keyword evidence="1" id="KW-0732">Signal</keyword>
<organism evidence="2">
    <name type="scientific">Chromera velia CCMP2878</name>
    <dbReference type="NCBI Taxonomy" id="1169474"/>
    <lineage>
        <taxon>Eukaryota</taxon>
        <taxon>Sar</taxon>
        <taxon>Alveolata</taxon>
        <taxon>Colpodellida</taxon>
        <taxon>Chromeraceae</taxon>
        <taxon>Chromera</taxon>
    </lineage>
</organism>
<feature type="signal peptide" evidence="1">
    <location>
        <begin position="1"/>
        <end position="18"/>
    </location>
</feature>